<proteinExistence type="predicted"/>
<dbReference type="GO" id="GO:0008270">
    <property type="term" value="F:zinc ion binding"/>
    <property type="evidence" value="ECO:0007669"/>
    <property type="project" value="UniProtKB-KW"/>
</dbReference>
<evidence type="ECO:0000313" key="4">
    <source>
        <dbReference type="EMBL" id="PCD21903.1"/>
    </source>
</evidence>
<evidence type="ECO:0000313" key="5">
    <source>
        <dbReference type="Proteomes" id="UP000219602"/>
    </source>
</evidence>
<dbReference type="PANTHER" id="PTHR33481">
    <property type="entry name" value="REVERSE TRANSCRIPTASE"/>
    <property type="match status" value="1"/>
</dbReference>
<dbReference type="SUPFAM" id="SSF56219">
    <property type="entry name" value="DNase I-like"/>
    <property type="match status" value="1"/>
</dbReference>
<dbReference type="GO" id="GO:0003676">
    <property type="term" value="F:nucleic acid binding"/>
    <property type="evidence" value="ECO:0007669"/>
    <property type="project" value="InterPro"/>
</dbReference>
<evidence type="ECO:0000259" key="3">
    <source>
        <dbReference type="PROSITE" id="PS50158"/>
    </source>
</evidence>
<feature type="region of interest" description="Disordered" evidence="2">
    <location>
        <begin position="516"/>
        <end position="540"/>
    </location>
</feature>
<feature type="compositionally biased region" description="Polar residues" evidence="2">
    <location>
        <begin position="465"/>
        <end position="474"/>
    </location>
</feature>
<gene>
    <name evidence="4" type="ORF">AU210_015706</name>
</gene>
<dbReference type="InterPro" id="IPR036691">
    <property type="entry name" value="Endo/exonu/phosph_ase_sf"/>
</dbReference>
<protein>
    <recommendedName>
        <fullName evidence="3">CCHC-type domain-containing protein</fullName>
    </recommendedName>
</protein>
<feature type="region of interest" description="Disordered" evidence="2">
    <location>
        <begin position="154"/>
        <end position="203"/>
    </location>
</feature>
<sequence>MDSSTTISPAAPDPFDLGIHTPANLNRGARAALLQNSPAAVNGTIGVSPGPRRMAQTPSSPLIAATTTAATEGAARASPSSTFEQQPVSIIESANDLARERVEEYNAKLMVFQAFCAKFEEAAQQFTTGPHRRFAQQFADSFLDSWKRELSCSGPVTPKPTYSSVATAAPPTDHGRLTYRQQQQHKGRQTDPPHRQGQQTTIAPPRQDLRVFIRLEAGAPARAHSSYAIRTLIREKLGAVSDKVRQVFQVRSGWAVLAADSATRDFLVEKQAEWAAELGATAVETNKEWFTYVVSDVPTRLSDFYGNEVDSDSVVSDEIEIQTGLKPIDVRTGRQFSDNPLTKALLVSFLKPTKRFWTLFGSSAARLVDKTDRPRQCEKCWGHHFARNCHRQPVCRRCGETGHLVDDCIAPEQCVNCLGPHQANFRRCPARPKTVHGVLRRLTKEQRKHVRAVGAETYRQRHQEPQSGSHQEAQQGMAERQNEDVTSQERPNARAPSPAVSGAPSCIMVATTPHAGYEAEEEPEQPRPGSPRKRRINDRKPLRIFQANVGKIPPAHDCALALADSERYDVVLLQEPWTAHTETRTLTKTHPAYDTFTPVDMWNSNDTRPRVMTYVRRDPRLLADQIRPFQTRDILWLTINDLTIVNFYRQNDERDALDTLFQWSVPERCLVAGDFNARHRSWQTGQTTNRGQEIAGWVSENDLSLLNTLDIPTNPYGNTIDLAFTNLPLAEAIVEDHLATSSDHFTLSLTFPDVRSTPVQPGKIRVTTEDELKRFVEIVELGATGIPLTDSTPEELDELASSLVSLLTSAAKASGRPARKGGRPAPWWTEECADAAAAFRAIRRSYLLGFNQDVQIAKRGFHRVVRRAKRRYWRNLIDGFSSSSDVFKAVRWLKSPGAFQPPPLQVDNVVSIAEMVRWGAENGVSFDTKKTEVMHFSRSKLRTAPAVRHGDVEKYPEPALRWLGIWLDSRLSFRLHVEKWAAKAKAVAYHLRGLTNTVHGPLPSAVRGAVRACVEPVLLHGSEAWYPGTSRPRIARQKPKEAFEAWWSTSAPELYRRLNLKATTGCPPELLLPPWCWELGFYDWQLNALDVSIIRGSHSLADYFIGFYGVSERNVVTAIEANHPALAKHLEVKALRKGVNLSSWRLEFTREAVKYQKLIASVENLQNLHQPEIRTLDYIRISYIDPGTNRTTQPKAASPTPLGVETIASFWRDTLLGLPEVPCRVYVAMVQKLARRIYESYWPHLELPQTLDEYPFLLVSIDVLAERFPGCFTRDKFPDEILSLVKSLKINSLTLDQKGCRALLMRQPMCMGRNPAFWATPRK</sequence>
<reference evidence="4 5" key="1">
    <citation type="journal article" date="2016" name="Environ. Microbiol.">
        <title>Effector profiles distinguish formae speciales of Fusarium oxysporum.</title>
        <authorList>
            <person name="van Dam P."/>
            <person name="Fokkens L."/>
            <person name="Schmidt S.M."/>
            <person name="Linmans J.H."/>
            <person name="Kistler H.C."/>
            <person name="Ma L.J."/>
            <person name="Rep M."/>
        </authorList>
    </citation>
    <scope>NUCLEOTIDE SEQUENCE [LARGE SCALE GENOMIC DNA]</scope>
    <source>
        <strain evidence="4 5">Forc016</strain>
    </source>
</reference>
<keyword evidence="1" id="KW-0479">Metal-binding</keyword>
<organism evidence="4 5">
    <name type="scientific">Fusarium oxysporum f. sp. radicis-cucumerinum</name>
    <dbReference type="NCBI Taxonomy" id="327505"/>
    <lineage>
        <taxon>Eukaryota</taxon>
        <taxon>Fungi</taxon>
        <taxon>Dikarya</taxon>
        <taxon>Ascomycota</taxon>
        <taxon>Pezizomycotina</taxon>
        <taxon>Sordariomycetes</taxon>
        <taxon>Hypocreomycetidae</taxon>
        <taxon>Hypocreales</taxon>
        <taxon>Nectriaceae</taxon>
        <taxon>Fusarium</taxon>
        <taxon>Fusarium oxysporum species complex</taxon>
    </lineage>
</organism>
<feature type="compositionally biased region" description="Basic residues" evidence="2">
    <location>
        <begin position="440"/>
        <end position="451"/>
    </location>
</feature>
<dbReference type="Gene3D" id="3.60.10.10">
    <property type="entry name" value="Endonuclease/exonuclease/phosphatase"/>
    <property type="match status" value="1"/>
</dbReference>
<reference evidence="4 5" key="2">
    <citation type="journal article" date="2017" name="Sci. Rep.">
        <title>A mobile pathogenicity chromosome in Fusarium oxysporum for infection of multiple cucurbit species.</title>
        <authorList>
            <person name="van Dam P."/>
            <person name="Fokkens L."/>
            <person name="Ayukawa Y."/>
            <person name="van der Gragt M."/>
            <person name="Ter Horst A."/>
            <person name="Brankovics B."/>
            <person name="Houterman P.M."/>
            <person name="Arie T."/>
            <person name="Rep M."/>
        </authorList>
    </citation>
    <scope>NUCLEOTIDE SEQUENCE [LARGE SCALE GENOMIC DNA]</scope>
    <source>
        <strain evidence="4 5">Forc016</strain>
    </source>
</reference>
<dbReference type="InterPro" id="IPR001878">
    <property type="entry name" value="Znf_CCHC"/>
</dbReference>
<keyword evidence="1" id="KW-0863">Zinc-finger</keyword>
<dbReference type="InterPro" id="IPR005135">
    <property type="entry name" value="Endo/exonuclease/phosphatase"/>
</dbReference>
<dbReference type="PROSITE" id="PS50158">
    <property type="entry name" value="ZF_CCHC"/>
    <property type="match status" value="1"/>
</dbReference>
<name>A0A2H3G888_FUSOX</name>
<accession>A0A2H3G888</accession>
<evidence type="ECO:0000256" key="2">
    <source>
        <dbReference type="SAM" id="MobiDB-lite"/>
    </source>
</evidence>
<dbReference type="EMBL" id="MABQ02000012">
    <property type="protein sequence ID" value="PCD21903.1"/>
    <property type="molecule type" value="Genomic_DNA"/>
</dbReference>
<evidence type="ECO:0000256" key="1">
    <source>
        <dbReference type="PROSITE-ProRule" id="PRU00047"/>
    </source>
</evidence>
<dbReference type="PANTHER" id="PTHR33481:SF1">
    <property type="entry name" value="ENDONUCLEASE_EXONUCLEASE_PHOSPHATASE DOMAIN-CONTAINING PROTEIN-RELATED"/>
    <property type="match status" value="1"/>
</dbReference>
<comment type="caution">
    <text evidence="4">The sequence shown here is derived from an EMBL/GenBank/DDBJ whole genome shotgun (WGS) entry which is preliminary data.</text>
</comment>
<keyword evidence="1" id="KW-0862">Zinc</keyword>
<dbReference type="Pfam" id="PF14529">
    <property type="entry name" value="Exo_endo_phos_2"/>
    <property type="match status" value="1"/>
</dbReference>
<dbReference type="Proteomes" id="UP000219602">
    <property type="component" value="Chromosome RC"/>
</dbReference>
<feature type="region of interest" description="Disordered" evidence="2">
    <location>
        <begin position="440"/>
        <end position="504"/>
    </location>
</feature>
<feature type="domain" description="CCHC-type" evidence="3">
    <location>
        <begin position="395"/>
        <end position="408"/>
    </location>
</feature>
<dbReference type="GO" id="GO:0003824">
    <property type="term" value="F:catalytic activity"/>
    <property type="evidence" value="ECO:0007669"/>
    <property type="project" value="InterPro"/>
</dbReference>